<dbReference type="RefSeq" id="WP_204710938.1">
    <property type="nucleotide sequence ID" value="NZ_JBHSZV010000017.1"/>
</dbReference>
<reference evidence="7" key="1">
    <citation type="journal article" date="2019" name="Int. J. Syst. Evol. Microbiol.">
        <title>The Global Catalogue of Microorganisms (GCM) 10K type strain sequencing project: providing services to taxonomists for standard genome sequencing and annotation.</title>
        <authorList>
            <consortium name="The Broad Institute Genomics Platform"/>
            <consortium name="The Broad Institute Genome Sequencing Center for Infectious Disease"/>
            <person name="Wu L."/>
            <person name="Ma J."/>
        </authorList>
    </citation>
    <scope>NUCLEOTIDE SEQUENCE [LARGE SCALE GENOMIC DNA]</scope>
    <source>
        <strain evidence="7">CGMCC 4.1621</strain>
    </source>
</reference>
<dbReference type="InterPro" id="IPR004089">
    <property type="entry name" value="MCPsignal_dom"/>
</dbReference>
<dbReference type="Gene3D" id="1.10.287.950">
    <property type="entry name" value="Methyl-accepting chemotaxis protein"/>
    <property type="match status" value="1"/>
</dbReference>
<dbReference type="Proteomes" id="UP001596410">
    <property type="component" value="Unassembled WGS sequence"/>
</dbReference>
<evidence type="ECO:0000256" key="2">
    <source>
        <dbReference type="PROSITE-ProRule" id="PRU00284"/>
    </source>
</evidence>
<evidence type="ECO:0000256" key="3">
    <source>
        <dbReference type="SAM" id="Coils"/>
    </source>
</evidence>
<feature type="coiled-coil region" evidence="3">
    <location>
        <begin position="282"/>
        <end position="309"/>
    </location>
</feature>
<keyword evidence="1 2" id="KW-0807">Transducer</keyword>
<feature type="transmembrane region" description="Helical" evidence="4">
    <location>
        <begin position="45"/>
        <end position="64"/>
    </location>
</feature>
<feature type="transmembrane region" description="Helical" evidence="4">
    <location>
        <begin position="17"/>
        <end position="36"/>
    </location>
</feature>
<accession>A0ABW2EKI8</accession>
<feature type="transmembrane region" description="Helical" evidence="4">
    <location>
        <begin position="140"/>
        <end position="163"/>
    </location>
</feature>
<keyword evidence="4" id="KW-1133">Transmembrane helix</keyword>
<dbReference type="SUPFAM" id="SSF58104">
    <property type="entry name" value="Methyl-accepting chemotaxis protein (MCP) signaling domain"/>
    <property type="match status" value="1"/>
</dbReference>
<protein>
    <submittedName>
        <fullName evidence="6">Methyl-accepting chemotaxis protein</fullName>
    </submittedName>
</protein>
<feature type="transmembrane region" description="Helical" evidence="4">
    <location>
        <begin position="115"/>
        <end position="134"/>
    </location>
</feature>
<sequence length="491" mass="54667">MTNTTQLKRSDTRNKNTLMLISFSIALIATSVYTILNQDPFLKTGIYLSQLILFIGAYLIFQVINKKETFFPYVSIIMIFIHTFINFMIFGGSGTLLLVIFFLSVFSAIHFDIKLYVLGYTLGFIALFFNAYTATEMREFVLGVLPASILSYVLVGIVLFVLIRLNHRQFTSLEDILSQSEQEQNEKEARSQFLQQEISIMTDRLSKINEQVQTHLSSHNEMKTAISEISSGSQIQSGQITTIADRTETTKTKMDSMNEMSEDLAKQTYAANDASTEGHTKMNGLNTDMKELATSIKELEGTFKNLSTKLEETNGFMKNIQNIAEQTNLLALNASIEAARAGEAGKGFSVVADEIRKLAELTKDTAVQITDNLDEVKVANSSAHTKMNESHMSFQDSLGTVEEVTVFFAKVNDSLNGLHDHFETLRGTVYEVTSQTTDVETSTKELAAVIEQATAGIEEIDATIESMNHETHTIADYIDETAASAEKIRHG</sequence>
<dbReference type="SMART" id="SM00283">
    <property type="entry name" value="MA"/>
    <property type="match status" value="1"/>
</dbReference>
<feature type="domain" description="Methyl-accepting transducer" evidence="5">
    <location>
        <begin position="211"/>
        <end position="461"/>
    </location>
</feature>
<comment type="caution">
    <text evidence="6">The sequence shown here is derived from an EMBL/GenBank/DDBJ whole genome shotgun (WGS) entry which is preliminary data.</text>
</comment>
<dbReference type="EMBL" id="JBHSZV010000017">
    <property type="protein sequence ID" value="MFC7061702.1"/>
    <property type="molecule type" value="Genomic_DNA"/>
</dbReference>
<keyword evidence="7" id="KW-1185">Reference proteome</keyword>
<gene>
    <name evidence="6" type="ORF">ACFQIC_07505</name>
</gene>
<keyword evidence="4" id="KW-0472">Membrane</keyword>
<dbReference type="Pfam" id="PF00015">
    <property type="entry name" value="MCPsignal"/>
    <property type="match status" value="1"/>
</dbReference>
<evidence type="ECO:0000259" key="5">
    <source>
        <dbReference type="PROSITE" id="PS50111"/>
    </source>
</evidence>
<keyword evidence="4" id="KW-0812">Transmembrane</keyword>
<evidence type="ECO:0000256" key="4">
    <source>
        <dbReference type="SAM" id="Phobius"/>
    </source>
</evidence>
<organism evidence="6 7">
    <name type="scientific">Halobacillus seohaensis</name>
    <dbReference type="NCBI Taxonomy" id="447421"/>
    <lineage>
        <taxon>Bacteria</taxon>
        <taxon>Bacillati</taxon>
        <taxon>Bacillota</taxon>
        <taxon>Bacilli</taxon>
        <taxon>Bacillales</taxon>
        <taxon>Bacillaceae</taxon>
        <taxon>Halobacillus</taxon>
    </lineage>
</organism>
<evidence type="ECO:0000313" key="7">
    <source>
        <dbReference type="Proteomes" id="UP001596410"/>
    </source>
</evidence>
<evidence type="ECO:0000313" key="6">
    <source>
        <dbReference type="EMBL" id="MFC7061702.1"/>
    </source>
</evidence>
<feature type="transmembrane region" description="Helical" evidence="4">
    <location>
        <begin position="70"/>
        <end position="103"/>
    </location>
</feature>
<evidence type="ECO:0000256" key="1">
    <source>
        <dbReference type="ARBA" id="ARBA00023224"/>
    </source>
</evidence>
<dbReference type="PROSITE" id="PS50111">
    <property type="entry name" value="CHEMOTAXIS_TRANSDUC_2"/>
    <property type="match status" value="1"/>
</dbReference>
<keyword evidence="3" id="KW-0175">Coiled coil</keyword>
<proteinExistence type="predicted"/>
<dbReference type="PANTHER" id="PTHR32089">
    <property type="entry name" value="METHYL-ACCEPTING CHEMOTAXIS PROTEIN MCPB"/>
    <property type="match status" value="1"/>
</dbReference>
<name>A0ABW2EKI8_9BACI</name>
<dbReference type="PANTHER" id="PTHR32089:SF112">
    <property type="entry name" value="LYSOZYME-LIKE PROTEIN-RELATED"/>
    <property type="match status" value="1"/>
</dbReference>